<gene>
    <name evidence="2" type="ORF">GCM10017559_44320</name>
</gene>
<feature type="region of interest" description="Disordered" evidence="1">
    <location>
        <begin position="1"/>
        <end position="111"/>
    </location>
</feature>
<dbReference type="EMBL" id="BAAAWD010000012">
    <property type="protein sequence ID" value="GAA3015838.1"/>
    <property type="molecule type" value="Genomic_DNA"/>
</dbReference>
<evidence type="ECO:0000313" key="2">
    <source>
        <dbReference type="EMBL" id="GAA3015838.1"/>
    </source>
</evidence>
<protein>
    <recommendedName>
        <fullName evidence="4">ANTAR domain-containing protein</fullName>
    </recommendedName>
</protein>
<accession>A0ABN3Y351</accession>
<organism evidence="2 3">
    <name type="scientific">Streptosporangium longisporum</name>
    <dbReference type="NCBI Taxonomy" id="46187"/>
    <lineage>
        <taxon>Bacteria</taxon>
        <taxon>Bacillati</taxon>
        <taxon>Actinomycetota</taxon>
        <taxon>Actinomycetes</taxon>
        <taxon>Streptosporangiales</taxon>
        <taxon>Streptosporangiaceae</taxon>
        <taxon>Streptosporangium</taxon>
    </lineage>
</organism>
<evidence type="ECO:0000313" key="3">
    <source>
        <dbReference type="Proteomes" id="UP001499930"/>
    </source>
</evidence>
<proteinExistence type="predicted"/>
<feature type="compositionally biased region" description="Basic and acidic residues" evidence="1">
    <location>
        <begin position="1"/>
        <end position="26"/>
    </location>
</feature>
<dbReference type="RefSeq" id="WP_344898369.1">
    <property type="nucleotide sequence ID" value="NZ_BAAAWD010000012.1"/>
</dbReference>
<keyword evidence="3" id="KW-1185">Reference proteome</keyword>
<reference evidence="2 3" key="1">
    <citation type="journal article" date="2019" name="Int. J. Syst. Evol. Microbiol.">
        <title>The Global Catalogue of Microorganisms (GCM) 10K type strain sequencing project: providing services to taxonomists for standard genome sequencing and annotation.</title>
        <authorList>
            <consortium name="The Broad Institute Genomics Platform"/>
            <consortium name="The Broad Institute Genome Sequencing Center for Infectious Disease"/>
            <person name="Wu L."/>
            <person name="Ma J."/>
        </authorList>
    </citation>
    <scope>NUCLEOTIDE SEQUENCE [LARGE SCALE GENOMIC DNA]</scope>
    <source>
        <strain evidence="2 3">JCM 3106</strain>
    </source>
</reference>
<name>A0ABN3Y351_9ACTN</name>
<comment type="caution">
    <text evidence="2">The sequence shown here is derived from an EMBL/GenBank/DDBJ whole genome shotgun (WGS) entry which is preliminary data.</text>
</comment>
<evidence type="ECO:0008006" key="4">
    <source>
        <dbReference type="Google" id="ProtNLM"/>
    </source>
</evidence>
<evidence type="ECO:0000256" key="1">
    <source>
        <dbReference type="SAM" id="MobiDB-lite"/>
    </source>
</evidence>
<sequence>MTAEKRRQHDQEFHDGAGRIARETRRLISQVARETGVSEDALRESVAGDLGDRHPVPGTGPQTSGPGGTTHGHPEPTGRPGPTGHLDNTGHPEHAPPEPPPAPRLMGGCVI</sequence>
<dbReference type="Proteomes" id="UP001499930">
    <property type="component" value="Unassembled WGS sequence"/>
</dbReference>